<sequence>MVDKNNKGVPKPSMLFFFVATTLYAAVKYNIEASNLRVATLCYVITVIVGHYLINMNIVTAICDSSNWRLAFIVTVVPWVMMFSIIMIVLEVYPGWKAPFSNTFGYALVKFTGAKKLMSEIFPPSEDTSGGEDVKSIKESLAYIYSDQSILINEVTNENFENFWKETEALRSGKSKGVDEASLKYRFKKLVKLKDIVGEYIWYILTGSLVIAVGYNYLVTVTCSPTAAEIKKQAFAYDEIAEKQQTDDAANKANKMEYVGQ</sequence>
<accession>A0A6C0BZ13</accession>
<keyword evidence="1" id="KW-0812">Transmembrane</keyword>
<name>A0A6C0BZ13_9ZZZZ</name>
<keyword evidence="1" id="KW-0472">Membrane</keyword>
<proteinExistence type="predicted"/>
<feature type="transmembrane region" description="Helical" evidence="1">
    <location>
        <begin position="12"/>
        <end position="31"/>
    </location>
</feature>
<feature type="transmembrane region" description="Helical" evidence="1">
    <location>
        <begin position="38"/>
        <end position="62"/>
    </location>
</feature>
<protein>
    <submittedName>
        <fullName evidence="2">Uncharacterized protein</fullName>
    </submittedName>
</protein>
<feature type="transmembrane region" description="Helical" evidence="1">
    <location>
        <begin position="68"/>
        <end position="90"/>
    </location>
</feature>
<reference evidence="2" key="1">
    <citation type="journal article" date="2020" name="Nature">
        <title>Giant virus diversity and host interactions through global metagenomics.</title>
        <authorList>
            <person name="Schulz F."/>
            <person name="Roux S."/>
            <person name="Paez-Espino D."/>
            <person name="Jungbluth S."/>
            <person name="Walsh D.A."/>
            <person name="Denef V.J."/>
            <person name="McMahon K.D."/>
            <person name="Konstantinidis K.T."/>
            <person name="Eloe-Fadrosh E.A."/>
            <person name="Kyrpides N.C."/>
            <person name="Woyke T."/>
        </authorList>
    </citation>
    <scope>NUCLEOTIDE SEQUENCE</scope>
    <source>
        <strain evidence="2">GVMAG-M-3300020166-5</strain>
    </source>
</reference>
<feature type="transmembrane region" description="Helical" evidence="1">
    <location>
        <begin position="200"/>
        <end position="218"/>
    </location>
</feature>
<evidence type="ECO:0000256" key="1">
    <source>
        <dbReference type="SAM" id="Phobius"/>
    </source>
</evidence>
<dbReference type="AlphaFoldDB" id="A0A6C0BZ13"/>
<keyword evidence="1" id="KW-1133">Transmembrane helix</keyword>
<evidence type="ECO:0000313" key="2">
    <source>
        <dbReference type="EMBL" id="QHS96799.1"/>
    </source>
</evidence>
<organism evidence="2">
    <name type="scientific">viral metagenome</name>
    <dbReference type="NCBI Taxonomy" id="1070528"/>
    <lineage>
        <taxon>unclassified sequences</taxon>
        <taxon>metagenomes</taxon>
        <taxon>organismal metagenomes</taxon>
    </lineage>
</organism>
<dbReference type="EMBL" id="MN739279">
    <property type="protein sequence ID" value="QHS96799.1"/>
    <property type="molecule type" value="Genomic_DNA"/>
</dbReference>